<dbReference type="OrthoDB" id="675927at2759"/>
<gene>
    <name evidence="2" type="ORF">CR513_05453</name>
</gene>
<feature type="region of interest" description="Disordered" evidence="1">
    <location>
        <begin position="1"/>
        <end position="41"/>
    </location>
</feature>
<proteinExistence type="predicted"/>
<sequence length="164" mass="19203">MAQMFQTSLKPMPPSRLWPTNMLPTKNRSKQRPRPNTRPRGPFFPSWFTSRCLKLKKNGIPWKNDSEGKQLWTGSVDLCLVLDVGLSVEFKTPEFDKYKGSSYPRVHLAMYFRKMEAYIHDDKILIDCFEDSLMGVALGWYVSLERGCIKTWRDLAEAFLKQYK</sequence>
<organism evidence="2 3">
    <name type="scientific">Mucuna pruriens</name>
    <name type="common">Velvet bean</name>
    <name type="synonym">Dolichos pruriens</name>
    <dbReference type="NCBI Taxonomy" id="157652"/>
    <lineage>
        <taxon>Eukaryota</taxon>
        <taxon>Viridiplantae</taxon>
        <taxon>Streptophyta</taxon>
        <taxon>Embryophyta</taxon>
        <taxon>Tracheophyta</taxon>
        <taxon>Spermatophyta</taxon>
        <taxon>Magnoliopsida</taxon>
        <taxon>eudicotyledons</taxon>
        <taxon>Gunneridae</taxon>
        <taxon>Pentapetalae</taxon>
        <taxon>rosids</taxon>
        <taxon>fabids</taxon>
        <taxon>Fabales</taxon>
        <taxon>Fabaceae</taxon>
        <taxon>Papilionoideae</taxon>
        <taxon>50 kb inversion clade</taxon>
        <taxon>NPAAA clade</taxon>
        <taxon>indigoferoid/millettioid clade</taxon>
        <taxon>Phaseoleae</taxon>
        <taxon>Mucuna</taxon>
    </lineage>
</organism>
<feature type="compositionally biased region" description="Basic residues" evidence="1">
    <location>
        <begin position="27"/>
        <end position="37"/>
    </location>
</feature>
<evidence type="ECO:0000313" key="3">
    <source>
        <dbReference type="Proteomes" id="UP000257109"/>
    </source>
</evidence>
<keyword evidence="3" id="KW-1185">Reference proteome</keyword>
<evidence type="ECO:0008006" key="4">
    <source>
        <dbReference type="Google" id="ProtNLM"/>
    </source>
</evidence>
<name>A0A371I4V8_MUCPR</name>
<evidence type="ECO:0000256" key="1">
    <source>
        <dbReference type="SAM" id="MobiDB-lite"/>
    </source>
</evidence>
<accession>A0A371I4V8</accession>
<reference evidence="2" key="1">
    <citation type="submission" date="2018-05" db="EMBL/GenBank/DDBJ databases">
        <title>Draft genome of Mucuna pruriens seed.</title>
        <authorList>
            <person name="Nnadi N.E."/>
            <person name="Vos R."/>
            <person name="Hasami M.H."/>
            <person name="Devisetty U.K."/>
            <person name="Aguiy J.C."/>
        </authorList>
    </citation>
    <scope>NUCLEOTIDE SEQUENCE [LARGE SCALE GENOMIC DNA]</scope>
    <source>
        <strain evidence="2">JCA_2017</strain>
    </source>
</reference>
<evidence type="ECO:0000313" key="2">
    <source>
        <dbReference type="EMBL" id="RDY10082.1"/>
    </source>
</evidence>
<dbReference type="EMBL" id="QJKJ01000914">
    <property type="protein sequence ID" value="RDY10082.1"/>
    <property type="molecule type" value="Genomic_DNA"/>
</dbReference>
<protein>
    <recommendedName>
        <fullName evidence="4">Retrotransposon gag domain-containing protein</fullName>
    </recommendedName>
</protein>
<dbReference type="Proteomes" id="UP000257109">
    <property type="component" value="Unassembled WGS sequence"/>
</dbReference>
<dbReference type="PANTHER" id="PTHR33223:SF8">
    <property type="entry name" value="OS04G0172440 PROTEIN"/>
    <property type="match status" value="1"/>
</dbReference>
<dbReference type="AlphaFoldDB" id="A0A371I4V8"/>
<dbReference type="PANTHER" id="PTHR33223">
    <property type="entry name" value="CCHC-TYPE DOMAIN-CONTAINING PROTEIN"/>
    <property type="match status" value="1"/>
</dbReference>
<feature type="non-terminal residue" evidence="2">
    <location>
        <position position="1"/>
    </location>
</feature>
<comment type="caution">
    <text evidence="2">The sequence shown here is derived from an EMBL/GenBank/DDBJ whole genome shotgun (WGS) entry which is preliminary data.</text>
</comment>